<dbReference type="InterPro" id="IPR051532">
    <property type="entry name" value="Ester_Hydrolysis_Enzymes"/>
</dbReference>
<dbReference type="PANTHER" id="PTHR30383">
    <property type="entry name" value="THIOESTERASE 1/PROTEASE 1/LYSOPHOSPHOLIPASE L1"/>
    <property type="match status" value="1"/>
</dbReference>
<dbReference type="Pfam" id="PF13472">
    <property type="entry name" value="Lipase_GDSL_2"/>
    <property type="match status" value="1"/>
</dbReference>
<feature type="signal peptide" evidence="1">
    <location>
        <begin position="1"/>
        <end position="16"/>
    </location>
</feature>
<dbReference type="RefSeq" id="WP_248342069.1">
    <property type="nucleotide sequence ID" value="NZ_AP025592.1"/>
</dbReference>
<dbReference type="Proteomes" id="UP001162734">
    <property type="component" value="Chromosome"/>
</dbReference>
<keyword evidence="4" id="KW-1185">Reference proteome</keyword>
<reference evidence="4" key="1">
    <citation type="journal article" date="2022" name="Int. J. Syst. Evol. Microbiol.">
        <title>Anaeromyxobacter oryzae sp. nov., Anaeromyxobacter diazotrophicus sp. nov. and Anaeromyxobacter paludicola sp. nov., isolated from paddy soils.</title>
        <authorList>
            <person name="Itoh H."/>
            <person name="Xu Z."/>
            <person name="Mise K."/>
            <person name="Masuda Y."/>
            <person name="Ushijima N."/>
            <person name="Hayakawa C."/>
            <person name="Shiratori Y."/>
            <person name="Senoo K."/>
        </authorList>
    </citation>
    <scope>NUCLEOTIDE SEQUENCE [LARGE SCALE GENOMIC DNA]</scope>
    <source>
        <strain evidence="4">Red630</strain>
    </source>
</reference>
<evidence type="ECO:0000313" key="3">
    <source>
        <dbReference type="EMBL" id="BDG09762.1"/>
    </source>
</evidence>
<evidence type="ECO:0000313" key="4">
    <source>
        <dbReference type="Proteomes" id="UP001162734"/>
    </source>
</evidence>
<evidence type="ECO:0000259" key="2">
    <source>
        <dbReference type="Pfam" id="PF13472"/>
    </source>
</evidence>
<protein>
    <submittedName>
        <fullName evidence="3">SGNH hydrolase</fullName>
    </submittedName>
</protein>
<dbReference type="SUPFAM" id="SSF52266">
    <property type="entry name" value="SGNH hydrolase"/>
    <property type="match status" value="1"/>
</dbReference>
<feature type="chain" id="PRO_5046844039" evidence="1">
    <location>
        <begin position="17"/>
        <end position="227"/>
    </location>
</feature>
<dbReference type="GO" id="GO:0016787">
    <property type="term" value="F:hydrolase activity"/>
    <property type="evidence" value="ECO:0007669"/>
    <property type="project" value="UniProtKB-KW"/>
</dbReference>
<keyword evidence="1" id="KW-0732">Signal</keyword>
<evidence type="ECO:0000256" key="1">
    <source>
        <dbReference type="SAM" id="SignalP"/>
    </source>
</evidence>
<gene>
    <name evidence="3" type="ORF">AMPC_28750</name>
</gene>
<dbReference type="Gene3D" id="3.40.50.1110">
    <property type="entry name" value="SGNH hydrolase"/>
    <property type="match status" value="1"/>
</dbReference>
<dbReference type="PANTHER" id="PTHR30383:SF5">
    <property type="entry name" value="SGNH HYDROLASE-TYPE ESTERASE DOMAIN-CONTAINING PROTEIN"/>
    <property type="match status" value="1"/>
</dbReference>
<feature type="domain" description="SGNH hydrolase-type esterase" evidence="2">
    <location>
        <begin position="24"/>
        <end position="200"/>
    </location>
</feature>
<accession>A0ABM7XD20</accession>
<name>A0ABM7XD20_9BACT</name>
<organism evidence="3 4">
    <name type="scientific">Anaeromyxobacter paludicola</name>
    <dbReference type="NCBI Taxonomy" id="2918171"/>
    <lineage>
        <taxon>Bacteria</taxon>
        <taxon>Pseudomonadati</taxon>
        <taxon>Myxococcota</taxon>
        <taxon>Myxococcia</taxon>
        <taxon>Myxococcales</taxon>
        <taxon>Cystobacterineae</taxon>
        <taxon>Anaeromyxobacteraceae</taxon>
        <taxon>Anaeromyxobacter</taxon>
    </lineage>
</organism>
<dbReference type="InterPro" id="IPR036514">
    <property type="entry name" value="SGNH_hydro_sf"/>
</dbReference>
<dbReference type="EMBL" id="AP025592">
    <property type="protein sequence ID" value="BDG09762.1"/>
    <property type="molecule type" value="Genomic_DNA"/>
</dbReference>
<sequence>MSLALLALLASAALPAEHPVIYAALGDSTGVGVGAGNDGGYVRRTAERLRDAGHPVQLANLCVSGARAADVLQGQLPLLAPTEPDLVTLGVGINDVTNATPLPAFEKAFGELLDRLAATGARVVVLDVPDLSLSPLARGDVARASIRGRVEAVNAVILAAAARHRFPVADLYTESQAELPGHPELLCEDRFHPSKAGYDRWAAALWPVVARAAGIAAEGLPTRPARQ</sequence>
<dbReference type="CDD" id="cd01832">
    <property type="entry name" value="SGNH_hydrolase_like_1"/>
    <property type="match status" value="1"/>
</dbReference>
<keyword evidence="3" id="KW-0378">Hydrolase</keyword>
<dbReference type="InterPro" id="IPR013830">
    <property type="entry name" value="SGNH_hydro"/>
</dbReference>
<proteinExistence type="predicted"/>